<name>A0A939KP38_9PROT</name>
<evidence type="ECO:0000313" key="2">
    <source>
        <dbReference type="EMBL" id="MBO1326380.1"/>
    </source>
</evidence>
<dbReference type="AlphaFoldDB" id="A0A939KP38"/>
<dbReference type="Proteomes" id="UP000664073">
    <property type="component" value="Unassembled WGS sequence"/>
</dbReference>
<keyword evidence="3" id="KW-1185">Reference proteome</keyword>
<dbReference type="EMBL" id="JAFVMH010000009">
    <property type="protein sequence ID" value="MBO1326380.1"/>
    <property type="molecule type" value="Genomic_DNA"/>
</dbReference>
<dbReference type="InterPro" id="IPR049920">
    <property type="entry name" value="IK1_05631-like"/>
</dbReference>
<protein>
    <submittedName>
        <fullName evidence="2">Uncharacterized protein</fullName>
    </submittedName>
</protein>
<feature type="transmembrane region" description="Helical" evidence="1">
    <location>
        <begin position="195"/>
        <end position="215"/>
    </location>
</feature>
<feature type="transmembrane region" description="Helical" evidence="1">
    <location>
        <begin position="169"/>
        <end position="189"/>
    </location>
</feature>
<dbReference type="RefSeq" id="WP_207847041.1">
    <property type="nucleotide sequence ID" value="NZ_JAFVMH010000009.1"/>
</dbReference>
<keyword evidence="1" id="KW-0472">Membrane</keyword>
<evidence type="ECO:0000256" key="1">
    <source>
        <dbReference type="SAM" id="Phobius"/>
    </source>
</evidence>
<feature type="transmembrane region" description="Helical" evidence="1">
    <location>
        <begin position="60"/>
        <end position="76"/>
    </location>
</feature>
<feature type="transmembrane region" description="Helical" evidence="1">
    <location>
        <begin position="30"/>
        <end position="54"/>
    </location>
</feature>
<reference evidence="2" key="1">
    <citation type="submission" date="2021-03" db="EMBL/GenBank/DDBJ databases">
        <title>The complete genome sequence of Acetobacter sp. TBRC 12339.</title>
        <authorList>
            <person name="Charoenyingcharoen P."/>
            <person name="Yukphan P."/>
        </authorList>
    </citation>
    <scope>NUCLEOTIDE SEQUENCE</scope>
    <source>
        <strain evidence="2">TBRC 12339</strain>
    </source>
</reference>
<keyword evidence="1" id="KW-0812">Transmembrane</keyword>
<accession>A0A939KP38</accession>
<organism evidence="2 3">
    <name type="scientific">Acetobacter garciniae</name>
    <dbReference type="NCBI Taxonomy" id="2817435"/>
    <lineage>
        <taxon>Bacteria</taxon>
        <taxon>Pseudomonadati</taxon>
        <taxon>Pseudomonadota</taxon>
        <taxon>Alphaproteobacteria</taxon>
        <taxon>Acetobacterales</taxon>
        <taxon>Acetobacteraceae</taxon>
        <taxon>Acetobacter</taxon>
    </lineage>
</organism>
<dbReference type="Pfam" id="PF18159">
    <property type="entry name" value="S_4TM"/>
    <property type="match status" value="1"/>
</dbReference>
<sequence>MTLNAIPEKQNQPKFIRLLRARSETYRCAVHWQIVQLIFTVLVPVGCAITGLLFTQTRPYVAMIAIAVTLLDIAILDRAVKRQLKIAALICEEFDCQLLDIPWDSFTAGKCLQPETIIKADRHWSSGDSKLVNWYPKVVAWAPMYLARIVCQRTNLWYDATLREKYGSFLLSGALLITIMFVVAGLVVNLSVDDFVVTIFAPCAPLLSWALRDFFKQRDAADAQKMARSEAESLWELAITGGCCQDECARRSREFQNTIFQRRVSNPLIFPLIYNWLRAGMEVDMNLGAEDLLRKAGITIVASPPS</sequence>
<comment type="caution">
    <text evidence="2">The sequence shown here is derived from an EMBL/GenBank/DDBJ whole genome shotgun (WGS) entry which is preliminary data.</text>
</comment>
<keyword evidence="1" id="KW-1133">Transmembrane helix</keyword>
<gene>
    <name evidence="2" type="ORF">J2D77_14600</name>
</gene>
<proteinExistence type="predicted"/>
<evidence type="ECO:0000313" key="3">
    <source>
        <dbReference type="Proteomes" id="UP000664073"/>
    </source>
</evidence>